<name>B7PTK0_IXOSC</name>
<sequence length="76" mass="8506">MLIFLRFSLVRHRVETSADAFAEPVIPPNVCERAAARQKFSTLPDEETSLPPPSAKTSWSSACRRVACLHRHSSKL</sequence>
<gene>
    <name evidence="1" type="ORF">IscW_ISCW008080</name>
</gene>
<organism>
    <name type="scientific">Ixodes scapularis</name>
    <name type="common">Black-legged tick</name>
    <name type="synonym">Deer tick</name>
    <dbReference type="NCBI Taxonomy" id="6945"/>
    <lineage>
        <taxon>Eukaryota</taxon>
        <taxon>Metazoa</taxon>
        <taxon>Ecdysozoa</taxon>
        <taxon>Arthropoda</taxon>
        <taxon>Chelicerata</taxon>
        <taxon>Arachnida</taxon>
        <taxon>Acari</taxon>
        <taxon>Parasitiformes</taxon>
        <taxon>Ixodida</taxon>
        <taxon>Ixodoidea</taxon>
        <taxon>Ixodidae</taxon>
        <taxon>Ixodinae</taxon>
        <taxon>Ixodes</taxon>
    </lineage>
</organism>
<evidence type="ECO:0000313" key="3">
    <source>
        <dbReference type="Proteomes" id="UP000001555"/>
    </source>
</evidence>
<dbReference type="VEuPathDB" id="VectorBase:ISCW008080"/>
<dbReference type="EnsemblMetazoa" id="ISCW008080-RA">
    <property type="protein sequence ID" value="ISCW008080-PA"/>
    <property type="gene ID" value="ISCW008080"/>
</dbReference>
<dbReference type="Proteomes" id="UP000001555">
    <property type="component" value="Unassembled WGS sequence"/>
</dbReference>
<dbReference type="EMBL" id="ABJB010109442">
    <property type="status" value="NOT_ANNOTATED_CDS"/>
    <property type="molecule type" value="Genomic_DNA"/>
</dbReference>
<accession>B7PTK0</accession>
<evidence type="ECO:0000313" key="1">
    <source>
        <dbReference type="EMBL" id="EEC09922.1"/>
    </source>
</evidence>
<dbReference type="PaxDb" id="6945-B7PTK0"/>
<reference evidence="2" key="2">
    <citation type="submission" date="2020-05" db="UniProtKB">
        <authorList>
            <consortium name="EnsemblMetazoa"/>
        </authorList>
    </citation>
    <scope>IDENTIFICATION</scope>
    <source>
        <strain evidence="2">wikel</strain>
    </source>
</reference>
<dbReference type="InParanoid" id="B7PTK0"/>
<dbReference type="VEuPathDB" id="VectorBase:ISCI008080"/>
<protein>
    <submittedName>
        <fullName evidence="1 2">Uncharacterized protein</fullName>
    </submittedName>
</protein>
<dbReference type="EMBL" id="DS786363">
    <property type="protein sequence ID" value="EEC09922.1"/>
    <property type="molecule type" value="Genomic_DNA"/>
</dbReference>
<dbReference type="HOGENOM" id="CLU_2657231_0_0_1"/>
<keyword evidence="3" id="KW-1185">Reference proteome</keyword>
<dbReference type="AlphaFoldDB" id="B7PTK0"/>
<proteinExistence type="predicted"/>
<evidence type="ECO:0000313" key="2">
    <source>
        <dbReference type="EnsemblMetazoa" id="ISCW008080-PA"/>
    </source>
</evidence>
<reference evidence="1 3" key="1">
    <citation type="submission" date="2008-03" db="EMBL/GenBank/DDBJ databases">
        <title>Annotation of Ixodes scapularis.</title>
        <authorList>
            <consortium name="Ixodes scapularis Genome Project Consortium"/>
            <person name="Caler E."/>
            <person name="Hannick L.I."/>
            <person name="Bidwell S."/>
            <person name="Joardar V."/>
            <person name="Thiagarajan M."/>
            <person name="Amedeo P."/>
            <person name="Galinsky K.J."/>
            <person name="Schobel S."/>
            <person name="Inman J."/>
            <person name="Hostetler J."/>
            <person name="Miller J."/>
            <person name="Hammond M."/>
            <person name="Megy K."/>
            <person name="Lawson D."/>
            <person name="Kodira C."/>
            <person name="Sutton G."/>
            <person name="Meyer J."/>
            <person name="Hill C.A."/>
            <person name="Birren B."/>
            <person name="Nene V."/>
            <person name="Collins F."/>
            <person name="Alarcon-Chaidez F."/>
            <person name="Wikel S."/>
            <person name="Strausberg R."/>
        </authorList>
    </citation>
    <scope>NUCLEOTIDE SEQUENCE [LARGE SCALE GENOMIC DNA]</scope>
    <source>
        <strain evidence="3">Wikel</strain>
        <strain evidence="1">Wikel colony</strain>
    </source>
</reference>